<reference evidence="1 2" key="1">
    <citation type="journal article" date="2022" name="Nat. Ecol. Evol.">
        <title>A masculinizing supergene underlies an exaggerated male reproductive morph in a spider.</title>
        <authorList>
            <person name="Hendrickx F."/>
            <person name="De Corte Z."/>
            <person name="Sonet G."/>
            <person name="Van Belleghem S.M."/>
            <person name="Kostlbacher S."/>
            <person name="Vangestel C."/>
        </authorList>
    </citation>
    <scope>NUCLEOTIDE SEQUENCE [LARGE SCALE GENOMIC DNA]</scope>
    <source>
        <strain evidence="1">W744_W776</strain>
    </source>
</reference>
<sequence>MDCNSWDCDHHCAQVCKQYLCPCDYKPGYTPIPSNQRVCCKWELVSNVRPKTSFSACNPIWDGDVLTRYFGVARSIRDPHDRFTGVNHVPSFLHTDTSRLDFDFGPIIREREWAAHHRPTRPGNYYKFRSIRPRREGL</sequence>
<evidence type="ECO:0000313" key="1">
    <source>
        <dbReference type="EMBL" id="KAG8196898.1"/>
    </source>
</evidence>
<dbReference type="AlphaFoldDB" id="A0AAV6VLK0"/>
<keyword evidence="2" id="KW-1185">Reference proteome</keyword>
<evidence type="ECO:0000313" key="2">
    <source>
        <dbReference type="Proteomes" id="UP000827092"/>
    </source>
</evidence>
<gene>
    <name evidence="1" type="ORF">JTE90_027606</name>
</gene>
<organism evidence="1 2">
    <name type="scientific">Oedothorax gibbosus</name>
    <dbReference type="NCBI Taxonomy" id="931172"/>
    <lineage>
        <taxon>Eukaryota</taxon>
        <taxon>Metazoa</taxon>
        <taxon>Ecdysozoa</taxon>
        <taxon>Arthropoda</taxon>
        <taxon>Chelicerata</taxon>
        <taxon>Arachnida</taxon>
        <taxon>Araneae</taxon>
        <taxon>Araneomorphae</taxon>
        <taxon>Entelegynae</taxon>
        <taxon>Araneoidea</taxon>
        <taxon>Linyphiidae</taxon>
        <taxon>Erigoninae</taxon>
        <taxon>Oedothorax</taxon>
    </lineage>
</organism>
<dbReference type="EMBL" id="JAFNEN010000063">
    <property type="protein sequence ID" value="KAG8196898.1"/>
    <property type="molecule type" value="Genomic_DNA"/>
</dbReference>
<accession>A0AAV6VLK0</accession>
<protein>
    <submittedName>
        <fullName evidence="1">Uncharacterized protein</fullName>
    </submittedName>
</protein>
<comment type="caution">
    <text evidence="1">The sequence shown here is derived from an EMBL/GenBank/DDBJ whole genome shotgun (WGS) entry which is preliminary data.</text>
</comment>
<proteinExistence type="predicted"/>
<dbReference type="Proteomes" id="UP000827092">
    <property type="component" value="Unassembled WGS sequence"/>
</dbReference>
<name>A0AAV6VLK0_9ARAC</name>